<keyword evidence="4" id="KW-1003">Cell membrane</keyword>
<dbReference type="AlphaFoldDB" id="A0A0D6PB96"/>
<dbReference type="CDD" id="cd06261">
    <property type="entry name" value="TM_PBP2"/>
    <property type="match status" value="1"/>
</dbReference>
<dbReference type="PANTHER" id="PTHR30425">
    <property type="entry name" value="PHOSPHATE TRANSPORT SYSTEM PERMEASE PROTEIN PST"/>
    <property type="match status" value="1"/>
</dbReference>
<comment type="subcellular location">
    <subcellularLocation>
        <location evidence="10">Cell inner membrane</location>
        <topology evidence="10">Multi-pass membrane protein</topology>
    </subcellularLocation>
    <subcellularLocation>
        <location evidence="1 9">Cell membrane</location>
        <topology evidence="1 9">Multi-pass membrane protein</topology>
    </subcellularLocation>
</comment>
<keyword evidence="6 9" id="KW-0812">Transmembrane</keyword>
<feature type="transmembrane region" description="Helical" evidence="9">
    <location>
        <begin position="124"/>
        <end position="151"/>
    </location>
</feature>
<proteinExistence type="inferred from homology"/>
<keyword evidence="14" id="KW-1185">Reference proteome</keyword>
<evidence type="ECO:0000256" key="4">
    <source>
        <dbReference type="ARBA" id="ARBA00022475"/>
    </source>
</evidence>
<accession>A0A0D6PB96</accession>
<evidence type="ECO:0000259" key="12">
    <source>
        <dbReference type="PROSITE" id="PS50928"/>
    </source>
</evidence>
<dbReference type="RefSeq" id="WP_199445670.1">
    <property type="nucleotide sequence ID" value="NZ_BANB01000640.1"/>
</dbReference>
<feature type="transmembrane region" description="Helical" evidence="9">
    <location>
        <begin position="289"/>
        <end position="316"/>
    </location>
</feature>
<feature type="transmembrane region" description="Helical" evidence="9">
    <location>
        <begin position="171"/>
        <end position="197"/>
    </location>
</feature>
<dbReference type="InterPro" id="IPR035906">
    <property type="entry name" value="MetI-like_sf"/>
</dbReference>
<evidence type="ECO:0000256" key="1">
    <source>
        <dbReference type="ARBA" id="ARBA00004651"/>
    </source>
</evidence>
<feature type="transmembrane region" description="Helical" evidence="9">
    <location>
        <begin position="26"/>
        <end position="50"/>
    </location>
</feature>
<feature type="transmembrane region" description="Helical" evidence="9">
    <location>
        <begin position="262"/>
        <end position="283"/>
    </location>
</feature>
<dbReference type="EMBL" id="BANB01000640">
    <property type="protein sequence ID" value="GAN78124.1"/>
    <property type="molecule type" value="Genomic_DNA"/>
</dbReference>
<evidence type="ECO:0000256" key="2">
    <source>
        <dbReference type="ARBA" id="ARBA00007069"/>
    </source>
</evidence>
<evidence type="ECO:0000256" key="10">
    <source>
        <dbReference type="RuleBase" id="RU363054"/>
    </source>
</evidence>
<gene>
    <name evidence="13" type="ORF">Asru_0640_02</name>
</gene>
<name>A0A0D6PB96_9PROT</name>
<dbReference type="PROSITE" id="PS50928">
    <property type="entry name" value="ABC_TM1"/>
    <property type="match status" value="1"/>
</dbReference>
<comment type="caution">
    <text evidence="13">The sequence shown here is derived from an EMBL/GenBank/DDBJ whole genome shotgun (WGS) entry which is preliminary data.</text>
</comment>
<comment type="function">
    <text evidence="10">Part of the binding-protein-dependent transport system for phosphate; probably responsible for the translocation of the substrate across the membrane.</text>
</comment>
<dbReference type="InterPro" id="IPR051124">
    <property type="entry name" value="Phosphate_Transport_Permease"/>
</dbReference>
<evidence type="ECO:0000256" key="8">
    <source>
        <dbReference type="ARBA" id="ARBA00023136"/>
    </source>
</evidence>
<dbReference type="Gene3D" id="1.10.3720.10">
    <property type="entry name" value="MetI-like"/>
    <property type="match status" value="1"/>
</dbReference>
<keyword evidence="5 10" id="KW-0592">Phosphate transport</keyword>
<dbReference type="Proteomes" id="UP000032680">
    <property type="component" value="Unassembled WGS sequence"/>
</dbReference>
<dbReference type="GO" id="GO:0006817">
    <property type="term" value="P:phosphate ion transport"/>
    <property type="evidence" value="ECO:0007669"/>
    <property type="project" value="UniProtKB-KW"/>
</dbReference>
<dbReference type="InterPro" id="IPR011864">
    <property type="entry name" value="Phosphate_PstC"/>
</dbReference>
<feature type="transmembrane region" description="Helical" evidence="9">
    <location>
        <begin position="86"/>
        <end position="112"/>
    </location>
</feature>
<evidence type="ECO:0000313" key="13">
    <source>
        <dbReference type="EMBL" id="GAN78124.1"/>
    </source>
</evidence>
<organism evidence="13 14">
    <name type="scientific">Acidisphaera rubrifaciens HS-AP3</name>
    <dbReference type="NCBI Taxonomy" id="1231350"/>
    <lineage>
        <taxon>Bacteria</taxon>
        <taxon>Pseudomonadati</taxon>
        <taxon>Pseudomonadota</taxon>
        <taxon>Alphaproteobacteria</taxon>
        <taxon>Acetobacterales</taxon>
        <taxon>Acetobacteraceae</taxon>
        <taxon>Acidisphaera</taxon>
    </lineage>
</organism>
<feature type="domain" description="ABC transmembrane type-1" evidence="12">
    <location>
        <begin position="87"/>
        <end position="312"/>
    </location>
</feature>
<evidence type="ECO:0000256" key="3">
    <source>
        <dbReference type="ARBA" id="ARBA00022448"/>
    </source>
</evidence>
<dbReference type="GO" id="GO:0005315">
    <property type="term" value="F:phosphate transmembrane transporter activity"/>
    <property type="evidence" value="ECO:0007669"/>
    <property type="project" value="InterPro"/>
</dbReference>
<evidence type="ECO:0000256" key="11">
    <source>
        <dbReference type="SAM" id="MobiDB-lite"/>
    </source>
</evidence>
<dbReference type="Pfam" id="PF00528">
    <property type="entry name" value="BPD_transp_1"/>
    <property type="match status" value="1"/>
</dbReference>
<evidence type="ECO:0000256" key="6">
    <source>
        <dbReference type="ARBA" id="ARBA00022692"/>
    </source>
</evidence>
<sequence>MSPSTDFAGAAGMTTPTRRHKKPDWLASKIFTVALYGSCVVFLLLIAGLVEELVRGSMLSLRTFGLGFLWSSEWNPVTSQFGALPFIYGTVVSSAVALLLAAFSGVLAGIYLAEFAPRRVATGLALLIELLAAVPSVVYGLWGLFVLAPFVTNWLGPLLQATLGFLPIFQGNIFGVNMLLAGLILALMIVPTIVVVTRDLILAMPMRYREASIALGATRWEAVSKVILPALRPGIFGACMLALGRALGETIATTMVIGNRPAISVSLFAPGYTMASVIANEFTEATTNIYLSALVELGLLLLVISVIVNGAGRLLLRLLQRSA</sequence>
<dbReference type="InterPro" id="IPR000515">
    <property type="entry name" value="MetI-like"/>
</dbReference>
<keyword evidence="10" id="KW-0997">Cell inner membrane</keyword>
<dbReference type="SUPFAM" id="SSF161098">
    <property type="entry name" value="MetI-like"/>
    <property type="match status" value="1"/>
</dbReference>
<dbReference type="PANTHER" id="PTHR30425:SF1">
    <property type="entry name" value="PHOSPHATE TRANSPORT SYSTEM PERMEASE PROTEIN PSTC"/>
    <property type="match status" value="1"/>
</dbReference>
<dbReference type="NCBIfam" id="TIGR02138">
    <property type="entry name" value="phosphate_pstC"/>
    <property type="match status" value="1"/>
</dbReference>
<evidence type="ECO:0000313" key="14">
    <source>
        <dbReference type="Proteomes" id="UP000032680"/>
    </source>
</evidence>
<keyword evidence="8 9" id="KW-0472">Membrane</keyword>
<reference evidence="13 14" key="1">
    <citation type="submission" date="2012-11" db="EMBL/GenBank/DDBJ databases">
        <title>Whole genome sequence of Acidisphaera rubrifaciens HS-AP3.</title>
        <authorList>
            <person name="Azuma Y."/>
            <person name="Higashiura N."/>
            <person name="Hirakawa H."/>
            <person name="Matsushita K."/>
        </authorList>
    </citation>
    <scope>NUCLEOTIDE SEQUENCE [LARGE SCALE GENOMIC DNA]</scope>
    <source>
        <strain evidence="13 14">HS-AP3</strain>
    </source>
</reference>
<dbReference type="GO" id="GO:0005886">
    <property type="term" value="C:plasma membrane"/>
    <property type="evidence" value="ECO:0007669"/>
    <property type="project" value="UniProtKB-SubCell"/>
</dbReference>
<evidence type="ECO:0000256" key="5">
    <source>
        <dbReference type="ARBA" id="ARBA00022592"/>
    </source>
</evidence>
<evidence type="ECO:0000256" key="9">
    <source>
        <dbReference type="RuleBase" id="RU363032"/>
    </source>
</evidence>
<protein>
    <recommendedName>
        <fullName evidence="10">Phosphate transport system permease protein</fullName>
    </recommendedName>
</protein>
<keyword evidence="7 9" id="KW-1133">Transmembrane helix</keyword>
<comment type="similarity">
    <text evidence="2 10">Belongs to the binding-protein-dependent transport system permease family. CysTW subfamily.</text>
</comment>
<feature type="region of interest" description="Disordered" evidence="11">
    <location>
        <begin position="1"/>
        <end position="20"/>
    </location>
</feature>
<keyword evidence="3 9" id="KW-0813">Transport</keyword>
<evidence type="ECO:0000256" key="7">
    <source>
        <dbReference type="ARBA" id="ARBA00022989"/>
    </source>
</evidence>